<comment type="subcellular location">
    <subcellularLocation>
        <location evidence="1">Cell outer membrane</location>
        <topology evidence="1">Multi-pass membrane protein</topology>
    </subcellularLocation>
</comment>
<sequence length="887" mass="102143">MSLILILPNTLPALAAKDRVKVKKWKGTKLGKVLKQLREYDLNIVYSSALVKRRMKVRAQPQSAVGPLESMTDQQRRAFLDEVLAQHGLAVRDGPSKTLIVIKKNDRAALDFTPQSNGTVLHRDTGRPVAGVRIIADQDQRRAVTSNKRGGFVLPWRAEPPKTLTLEKEGFLPLQYRLTVQDRFKHFNIELAPIPVMLEQLVVTPSTYTLLSEGPESQVVFTKAEIDLLPRLSDDLYRAIGRLPGIAGGDFSSKFSIRGGEENEVMVLLDGIEIYDPFHLKDLQNIFSVFDSEAIDEVTFLAGGYPADYGNALSGVIDLKTKQPQDPWQTEIGLSFLNSHVRSSDRFAEGRGRWLVSFRNGYLDLARALDKIADFNFSLTDEGPNQELETGERFKFRDILAKVAFAPNAKWDFSLNVLSIDDLVRYDEENGLFGTNLLGNITDANFQSNDHYVWFRAEHQLNEKVELSSLAAYSEANRERAGFQERTNRMGRLESQFRLDDARETKFFEVQQRLAWQQSDRRHWRFGLVFRTQSTEYFYVSEGFNNESLVAHQNEPIDLNRALFLKPSGEQAYAFAAMRTELSEKWQADVGLRYDWQSYIEDDAHQISPRLNLSYRPNDHTSFRFAWGLFQQAPRTPELAIGDGQTEFGPVQKAQHWVAAVEQKWRYGWLMRGEVYYKLVDDPRWRYENRYTPVALFPESEDDRLLVDPESAKAYGAELFIKSNPAYPVSTWFSYSYGSSREKIDDVWYARNRDQRHAAQLGLNFAFSPRWHLNLAGSYHTGWPITPLYVLPRTNDDGSLDLVPFFGERNSERMRDFSRVDLRLSHTIPRRRGSWNFFIEVNNILGADNLCCIDHEFFYSEETGFNLYITEDYWLPLIPSFGVTRRF</sequence>
<keyword evidence="3" id="KW-1134">Transmembrane beta strand</keyword>
<dbReference type="Pfam" id="PF00593">
    <property type="entry name" value="TonB_dep_Rec_b-barrel"/>
    <property type="match status" value="1"/>
</dbReference>
<evidence type="ECO:0000259" key="11">
    <source>
        <dbReference type="Pfam" id="PF00593"/>
    </source>
</evidence>
<evidence type="ECO:0000256" key="9">
    <source>
        <dbReference type="ARBA" id="ARBA00023237"/>
    </source>
</evidence>
<dbReference type="InterPro" id="IPR036942">
    <property type="entry name" value="Beta-barrel_TonB_sf"/>
</dbReference>
<evidence type="ECO:0000256" key="4">
    <source>
        <dbReference type="ARBA" id="ARBA00022692"/>
    </source>
</evidence>
<evidence type="ECO:0000256" key="1">
    <source>
        <dbReference type="ARBA" id="ARBA00004571"/>
    </source>
</evidence>
<gene>
    <name evidence="13" type="ORF">J3U88_21330</name>
</gene>
<keyword evidence="4" id="KW-0812">Transmembrane</keyword>
<dbReference type="InterPro" id="IPR037066">
    <property type="entry name" value="Plug_dom_sf"/>
</dbReference>
<dbReference type="PANTHER" id="PTHR30069:SF29">
    <property type="entry name" value="HEMOGLOBIN AND HEMOGLOBIN-HAPTOGLOBIN-BINDING PROTEIN 1-RELATED"/>
    <property type="match status" value="1"/>
</dbReference>
<evidence type="ECO:0000313" key="13">
    <source>
        <dbReference type="EMBL" id="MBO1321035.1"/>
    </source>
</evidence>
<dbReference type="Proteomes" id="UP000664417">
    <property type="component" value="Unassembled WGS sequence"/>
</dbReference>
<dbReference type="PANTHER" id="PTHR30069">
    <property type="entry name" value="TONB-DEPENDENT OUTER MEMBRANE RECEPTOR"/>
    <property type="match status" value="1"/>
</dbReference>
<evidence type="ECO:0000256" key="5">
    <source>
        <dbReference type="ARBA" id="ARBA00022729"/>
    </source>
</evidence>
<accession>A0A8J7QIP2</accession>
<dbReference type="GO" id="GO:0015344">
    <property type="term" value="F:siderophore uptake transmembrane transporter activity"/>
    <property type="evidence" value="ECO:0007669"/>
    <property type="project" value="TreeGrafter"/>
</dbReference>
<dbReference type="InterPro" id="IPR008969">
    <property type="entry name" value="CarboxyPept-like_regulatory"/>
</dbReference>
<keyword evidence="5" id="KW-0732">Signal</keyword>
<organism evidence="13 14">
    <name type="scientific">Acanthopleuribacter pedis</name>
    <dbReference type="NCBI Taxonomy" id="442870"/>
    <lineage>
        <taxon>Bacteria</taxon>
        <taxon>Pseudomonadati</taxon>
        <taxon>Acidobacteriota</taxon>
        <taxon>Holophagae</taxon>
        <taxon>Acanthopleuribacterales</taxon>
        <taxon>Acanthopleuribacteraceae</taxon>
        <taxon>Acanthopleuribacter</taxon>
    </lineage>
</organism>
<dbReference type="Pfam" id="PF07715">
    <property type="entry name" value="Plug"/>
    <property type="match status" value="1"/>
</dbReference>
<dbReference type="InterPro" id="IPR000531">
    <property type="entry name" value="Beta-barrel_TonB"/>
</dbReference>
<dbReference type="AlphaFoldDB" id="A0A8J7QIP2"/>
<protein>
    <submittedName>
        <fullName evidence="13">TonB-dependent receptor</fullName>
    </submittedName>
</protein>
<dbReference type="SUPFAM" id="SSF56935">
    <property type="entry name" value="Porins"/>
    <property type="match status" value="1"/>
</dbReference>
<evidence type="ECO:0000256" key="3">
    <source>
        <dbReference type="ARBA" id="ARBA00022452"/>
    </source>
</evidence>
<keyword evidence="9" id="KW-0998">Cell outer membrane</keyword>
<dbReference type="RefSeq" id="WP_207861009.1">
    <property type="nucleotide sequence ID" value="NZ_JAFREP010000021.1"/>
</dbReference>
<evidence type="ECO:0000313" key="14">
    <source>
        <dbReference type="Proteomes" id="UP000664417"/>
    </source>
</evidence>
<evidence type="ECO:0000256" key="7">
    <source>
        <dbReference type="ARBA" id="ARBA00023136"/>
    </source>
</evidence>
<feature type="domain" description="TonB-dependent receptor plug" evidence="12">
    <location>
        <begin position="213"/>
        <end position="316"/>
    </location>
</feature>
<dbReference type="EMBL" id="JAFREP010000021">
    <property type="protein sequence ID" value="MBO1321035.1"/>
    <property type="molecule type" value="Genomic_DNA"/>
</dbReference>
<dbReference type="Gene3D" id="2.170.130.10">
    <property type="entry name" value="TonB-dependent receptor, plug domain"/>
    <property type="match status" value="1"/>
</dbReference>
<dbReference type="GO" id="GO:0044718">
    <property type="term" value="P:siderophore transmembrane transport"/>
    <property type="evidence" value="ECO:0007669"/>
    <property type="project" value="TreeGrafter"/>
</dbReference>
<evidence type="ECO:0000256" key="10">
    <source>
        <dbReference type="RuleBase" id="RU003357"/>
    </source>
</evidence>
<comment type="caution">
    <text evidence="13">The sequence shown here is derived from an EMBL/GenBank/DDBJ whole genome shotgun (WGS) entry which is preliminary data.</text>
</comment>
<evidence type="ECO:0000256" key="2">
    <source>
        <dbReference type="ARBA" id="ARBA00022448"/>
    </source>
</evidence>
<dbReference type="InterPro" id="IPR039426">
    <property type="entry name" value="TonB-dep_rcpt-like"/>
</dbReference>
<dbReference type="SUPFAM" id="SSF49464">
    <property type="entry name" value="Carboxypeptidase regulatory domain-like"/>
    <property type="match status" value="1"/>
</dbReference>
<comment type="similarity">
    <text evidence="10">Belongs to the TonB-dependent receptor family.</text>
</comment>
<dbReference type="GO" id="GO:0009279">
    <property type="term" value="C:cell outer membrane"/>
    <property type="evidence" value="ECO:0007669"/>
    <property type="project" value="UniProtKB-SubCell"/>
</dbReference>
<keyword evidence="14" id="KW-1185">Reference proteome</keyword>
<evidence type="ECO:0000256" key="6">
    <source>
        <dbReference type="ARBA" id="ARBA00023077"/>
    </source>
</evidence>
<dbReference type="InterPro" id="IPR012910">
    <property type="entry name" value="Plug_dom"/>
</dbReference>
<feature type="domain" description="TonB-dependent receptor-like beta-barrel" evidence="11">
    <location>
        <begin position="428"/>
        <end position="844"/>
    </location>
</feature>
<keyword evidence="7 10" id="KW-0472">Membrane</keyword>
<keyword evidence="6 10" id="KW-0798">TonB box</keyword>
<dbReference type="Gene3D" id="2.40.170.20">
    <property type="entry name" value="TonB-dependent receptor, beta-barrel domain"/>
    <property type="match status" value="1"/>
</dbReference>
<reference evidence="13" key="1">
    <citation type="submission" date="2021-03" db="EMBL/GenBank/DDBJ databases">
        <authorList>
            <person name="Wang G."/>
        </authorList>
    </citation>
    <scope>NUCLEOTIDE SEQUENCE</scope>
    <source>
        <strain evidence="13">KCTC 12899</strain>
    </source>
</reference>
<name>A0A8J7QIP2_9BACT</name>
<evidence type="ECO:0000259" key="12">
    <source>
        <dbReference type="Pfam" id="PF07715"/>
    </source>
</evidence>
<proteinExistence type="inferred from homology"/>
<keyword evidence="2" id="KW-0813">Transport</keyword>
<evidence type="ECO:0000256" key="8">
    <source>
        <dbReference type="ARBA" id="ARBA00023170"/>
    </source>
</evidence>
<keyword evidence="8 13" id="KW-0675">Receptor</keyword>